<feature type="compositionally biased region" description="Low complexity" evidence="1">
    <location>
        <begin position="50"/>
        <end position="62"/>
    </location>
</feature>
<accession>A0A1G1VAH5</accession>
<comment type="caution">
    <text evidence="2">The sequence shown here is derived from an EMBL/GenBank/DDBJ whole genome shotgun (WGS) entry which is preliminary data.</text>
</comment>
<reference evidence="2 3" key="1">
    <citation type="journal article" date="2016" name="Nat. Commun.">
        <title>Thousands of microbial genomes shed light on interconnected biogeochemical processes in an aquifer system.</title>
        <authorList>
            <person name="Anantharaman K."/>
            <person name="Brown C.T."/>
            <person name="Hug L.A."/>
            <person name="Sharon I."/>
            <person name="Castelle C.J."/>
            <person name="Probst A.J."/>
            <person name="Thomas B.C."/>
            <person name="Singh A."/>
            <person name="Wilkins M.J."/>
            <person name="Karaoz U."/>
            <person name="Brodie E.L."/>
            <person name="Williams K.H."/>
            <person name="Hubbard S.S."/>
            <person name="Banfield J.F."/>
        </authorList>
    </citation>
    <scope>NUCLEOTIDE SEQUENCE [LARGE SCALE GENOMIC DNA]</scope>
</reference>
<dbReference type="Proteomes" id="UP000178659">
    <property type="component" value="Unassembled WGS sequence"/>
</dbReference>
<evidence type="ECO:0000313" key="3">
    <source>
        <dbReference type="Proteomes" id="UP000178659"/>
    </source>
</evidence>
<sequence>MSRKEYLPYGRIFNRLAQGSEARNAQRDHLSLEPQQKVPEPAPGEMSPETAPAFTPSAPTTTLESPAPFTLTTLTQEITTTTASEKPAQAQIIENIAAPETKTPGVLGFYKKLKTPIHIAAVVITMTAGQLLGRSPSEGKAKEGIKPGQGITEIQDAGMPSKQAIEGTRKELAINPEIKTYTDYKVIDLKSNGNELVTISEVGGKRYVSTNSKDSIGNDIIKSVGTPPFYALSAARSGNNIVVVGDKEARSNQGRAWFTTDAGKNWRLIESSVGTMWAVQLTPDNKYAYISASSVNLENGVLVSRLDLANSTVTNFTVSGTPSGESIRILTPLVAVEGSYKSYAAIPLNTGYYEITHLADRIDAVRFNIDEGYARGEITNFTNSQGEQEVWLINNDVGGYPPNNSSRRTGTIYRNIDNVLSSVIQPKTSFHPEAGTNSGIVVSTAAAEVHLDLGFMAVGAEIGDGGLSTKIETFPISDPVNLEKRELVPQDGDWPQILSNKERVEVRSLKVLSVEGKKVLVANIQKWEYVYDSSTNTEKLVFQTGGLLERDITQGVSSEKQWRKASSIEEIIKHQVYIPNVVR</sequence>
<gene>
    <name evidence="2" type="ORF">A3A77_00725</name>
</gene>
<dbReference type="SUPFAM" id="SSF50969">
    <property type="entry name" value="YVTN repeat-like/Quinoprotein amine dehydrogenase"/>
    <property type="match status" value="1"/>
</dbReference>
<name>A0A1G1VAH5_9BACT</name>
<dbReference type="InterPro" id="IPR011044">
    <property type="entry name" value="Quino_amine_DH_bsu"/>
</dbReference>
<dbReference type="EMBL" id="MHCC01000027">
    <property type="protein sequence ID" value="OGY12484.1"/>
    <property type="molecule type" value="Genomic_DNA"/>
</dbReference>
<dbReference type="AlphaFoldDB" id="A0A1G1VAH5"/>
<protein>
    <submittedName>
        <fullName evidence="2">Uncharacterized protein</fullName>
    </submittedName>
</protein>
<feature type="region of interest" description="Disordered" evidence="1">
    <location>
        <begin position="17"/>
        <end position="66"/>
    </location>
</feature>
<organism evidence="2 3">
    <name type="scientific">Candidatus Blackburnbacteria bacterium RIFCSPLOWO2_01_FULL_40_20</name>
    <dbReference type="NCBI Taxonomy" id="1797519"/>
    <lineage>
        <taxon>Bacteria</taxon>
        <taxon>Candidatus Blackburniibacteriota</taxon>
    </lineage>
</organism>
<proteinExistence type="predicted"/>
<evidence type="ECO:0000256" key="1">
    <source>
        <dbReference type="SAM" id="MobiDB-lite"/>
    </source>
</evidence>
<evidence type="ECO:0000313" key="2">
    <source>
        <dbReference type="EMBL" id="OGY12484.1"/>
    </source>
</evidence>